<dbReference type="RefSeq" id="WP_138987703.1">
    <property type="nucleotide sequence ID" value="NZ_CP043869.1"/>
</dbReference>
<protein>
    <submittedName>
        <fullName evidence="2">PepSY domain-containing protein</fullName>
    </submittedName>
</protein>
<keyword evidence="1" id="KW-1133">Transmembrane helix</keyword>
<feature type="transmembrane region" description="Helical" evidence="1">
    <location>
        <begin position="12"/>
        <end position="32"/>
    </location>
</feature>
<evidence type="ECO:0000313" key="2">
    <source>
        <dbReference type="EMBL" id="QEQ96988.1"/>
    </source>
</evidence>
<sequence length="402" mass="45396">MRKVGVYLHRWFGLFTAVFLFISGLTGAIISWDHELDEWLNPQMYILQEGGDKRQSYPSLELANRYEASNPYLQISYMMLNQEDGHTFNAFVVPRPDPVSGKANEIAFNQVALNPYTAEPQAQRMWGEISLSKENLLPFLYKLHYSMHIPDGFGIRLGYLIMGIVAIVWTLDCLISLWISFPRLSSWRKSFRFRLHEGRYKLNFDLHRSGAVWVWGLLLILAVTSISMNLETQVMRPLVAKFSELSPNEFDNRDPRPLDEPAEPVFSREMIVEKAIADANARGWEVPAGGIFYSSSYDLYGVGFFEGTNDHGDGGLGNPWLYYDAKTGLPAGGVIPGEGSWGDIFLQAQFPLHSGRILGLGGRILISFMGLVVAMLSVTGLIIWARKRKARINKQARSASYN</sequence>
<dbReference type="Pfam" id="PF03929">
    <property type="entry name" value="PepSY_TM"/>
    <property type="match status" value="1"/>
</dbReference>
<dbReference type="InterPro" id="IPR005625">
    <property type="entry name" value="PepSY-ass_TM"/>
</dbReference>
<feature type="transmembrane region" description="Helical" evidence="1">
    <location>
        <begin position="210"/>
        <end position="228"/>
    </location>
</feature>
<dbReference type="PANTHER" id="PTHR34219:SF5">
    <property type="entry name" value="BLR4505 PROTEIN"/>
    <property type="match status" value="1"/>
</dbReference>
<feature type="transmembrane region" description="Helical" evidence="1">
    <location>
        <begin position="157"/>
        <end position="181"/>
    </location>
</feature>
<proteinExistence type="predicted"/>
<organism evidence="2 3">
    <name type="scientific">Neptunomonas concharum</name>
    <dbReference type="NCBI Taxonomy" id="1031538"/>
    <lineage>
        <taxon>Bacteria</taxon>
        <taxon>Pseudomonadati</taxon>
        <taxon>Pseudomonadota</taxon>
        <taxon>Gammaproteobacteria</taxon>
        <taxon>Oceanospirillales</taxon>
        <taxon>Oceanospirillaceae</taxon>
        <taxon>Neptunomonas</taxon>
    </lineage>
</organism>
<evidence type="ECO:0000313" key="3">
    <source>
        <dbReference type="Proteomes" id="UP000324760"/>
    </source>
</evidence>
<dbReference type="OrthoDB" id="7238323at2"/>
<name>A0A5P1RBJ9_9GAMM</name>
<evidence type="ECO:0000256" key="1">
    <source>
        <dbReference type="SAM" id="Phobius"/>
    </source>
</evidence>
<dbReference type="EMBL" id="CP043869">
    <property type="protein sequence ID" value="QEQ96988.1"/>
    <property type="molecule type" value="Genomic_DNA"/>
</dbReference>
<dbReference type="AlphaFoldDB" id="A0A5P1RBJ9"/>
<reference evidence="2 3" key="1">
    <citation type="journal article" date="2019" name="Biochem. Eng. J.">
        <title>Metabolic engineering of the marine bacteria Neptunomonas concharum for the production of acetoin and meso-2,3-butanediol from acetate.</title>
        <authorList>
            <person name="Li W."/>
            <person name="Pu N."/>
            <person name="Liu C.-X."/>
            <person name="Yuan Q.-P."/>
            <person name="Li Z.-J."/>
        </authorList>
    </citation>
    <scope>NUCLEOTIDE SEQUENCE [LARGE SCALE GENOMIC DNA]</scope>
    <source>
        <strain evidence="2 3">JCM17730</strain>
    </source>
</reference>
<dbReference type="Proteomes" id="UP000324760">
    <property type="component" value="Chromosome"/>
</dbReference>
<dbReference type="KEGG" id="ncu:F0U83_09775"/>
<keyword evidence="1" id="KW-0812">Transmembrane</keyword>
<dbReference type="PANTHER" id="PTHR34219">
    <property type="entry name" value="IRON-REGULATED INNER MEMBRANE PROTEIN-RELATED"/>
    <property type="match status" value="1"/>
</dbReference>
<feature type="transmembrane region" description="Helical" evidence="1">
    <location>
        <begin position="364"/>
        <end position="385"/>
    </location>
</feature>
<accession>A0A5P1RBJ9</accession>
<gene>
    <name evidence="2" type="ORF">F0U83_09775</name>
</gene>
<keyword evidence="3" id="KW-1185">Reference proteome</keyword>
<keyword evidence="1" id="KW-0472">Membrane</keyword>